<keyword evidence="3" id="KW-1185">Reference proteome</keyword>
<gene>
    <name evidence="2" type="ORF">PXX05_01910</name>
</gene>
<feature type="region of interest" description="Disordered" evidence="1">
    <location>
        <begin position="1"/>
        <end position="33"/>
    </location>
</feature>
<organism evidence="2 3">
    <name type="scientific">Legionella cardiaca</name>
    <dbReference type="NCBI Taxonomy" id="1071983"/>
    <lineage>
        <taxon>Bacteria</taxon>
        <taxon>Pseudomonadati</taxon>
        <taxon>Pseudomonadota</taxon>
        <taxon>Gammaproteobacteria</taxon>
        <taxon>Legionellales</taxon>
        <taxon>Legionellaceae</taxon>
        <taxon>Legionella</taxon>
    </lineage>
</organism>
<name>A0ABY8AUY7_9GAMM</name>
<accession>A0ABY8AUY7</accession>
<protein>
    <recommendedName>
        <fullName evidence="4">Substrate of the Dot/Icm secretion system</fullName>
    </recommendedName>
</protein>
<evidence type="ECO:0000313" key="3">
    <source>
        <dbReference type="Proteomes" id="UP001222087"/>
    </source>
</evidence>
<proteinExistence type="predicted"/>
<evidence type="ECO:0008006" key="4">
    <source>
        <dbReference type="Google" id="ProtNLM"/>
    </source>
</evidence>
<evidence type="ECO:0000256" key="1">
    <source>
        <dbReference type="SAM" id="MobiDB-lite"/>
    </source>
</evidence>
<sequence length="258" mass="29349">MPETNKQKTPQDNQGEGPTVKNQETPFSQKPDDHPYVLTFVKFLGQGWDHSATILGKKESVSSDNYFSIYPKREPLPSLGDPDDGIANMRVIFFNAKRMLYTDMDLETPEELEKYPHELTEVPVTKEQFDKASEVARKEKEKAAKGHRKYSVFATKNTYSCAGHQSLLLESIATPEEKTKFAATGKIWPTHSFENAKKISASRKNLEPKEAQQDLLSNYQIKSSIQGFFSMKTIMGQFLQAHQERRERFGFGKTSTSL</sequence>
<dbReference type="Proteomes" id="UP001222087">
    <property type="component" value="Chromosome"/>
</dbReference>
<evidence type="ECO:0000313" key="2">
    <source>
        <dbReference type="EMBL" id="WED43554.1"/>
    </source>
</evidence>
<reference evidence="2 3" key="1">
    <citation type="submission" date="2023-02" db="EMBL/GenBank/DDBJ databases">
        <title>Genome Sequence of L. cardiaca H63T.</title>
        <authorList>
            <person name="Lopez A.E."/>
            <person name="Cianciotto N.P."/>
        </authorList>
    </citation>
    <scope>NUCLEOTIDE SEQUENCE [LARGE SCALE GENOMIC DNA]</scope>
    <source>
        <strain evidence="2 3">H63</strain>
    </source>
</reference>
<feature type="compositionally biased region" description="Polar residues" evidence="1">
    <location>
        <begin position="7"/>
        <end position="28"/>
    </location>
</feature>
<dbReference type="EMBL" id="CP119078">
    <property type="protein sequence ID" value="WED43554.1"/>
    <property type="molecule type" value="Genomic_DNA"/>
</dbReference>
<dbReference type="RefSeq" id="WP_275089363.1">
    <property type="nucleotide sequence ID" value="NZ_CP119078.1"/>
</dbReference>